<gene>
    <name evidence="4" type="ORF">MFLO_12456</name>
</gene>
<dbReference type="Proteomes" id="UP000019249">
    <property type="component" value="Unassembled WGS sequence"/>
</dbReference>
<keyword evidence="5" id="KW-1185">Reference proteome</keyword>
<evidence type="ECO:0000259" key="3">
    <source>
        <dbReference type="PROSITE" id="PS51000"/>
    </source>
</evidence>
<dbReference type="InterPro" id="IPR001034">
    <property type="entry name" value="DeoR_HTH"/>
</dbReference>
<dbReference type="Pfam" id="PF08220">
    <property type="entry name" value="HTH_DeoR"/>
    <property type="match status" value="1"/>
</dbReference>
<dbReference type="SUPFAM" id="SSF46785">
    <property type="entry name" value="Winged helix' DNA-binding domain"/>
    <property type="match status" value="1"/>
</dbReference>
<evidence type="ECO:0000256" key="1">
    <source>
        <dbReference type="ARBA" id="ARBA00023015"/>
    </source>
</evidence>
<comment type="caution">
    <text evidence="4">The sequence shown here is derived from an EMBL/GenBank/DDBJ whole genome shotgun (WGS) entry which is preliminary data.</text>
</comment>
<keyword evidence="1" id="KW-0805">Transcription regulation</keyword>
<sequence>MVAELKVSKDTVRRDLIKLEQQNIIRRTHGGAVLNTRDAQIYDFEERSSQFQLAKEKNCAKSCNADQR</sequence>
<feature type="domain" description="HTH deoR-type" evidence="3">
    <location>
        <begin position="1"/>
        <end position="34"/>
    </location>
</feature>
<evidence type="ECO:0000256" key="2">
    <source>
        <dbReference type="ARBA" id="ARBA00023163"/>
    </source>
</evidence>
<proteinExistence type="predicted"/>
<dbReference type="InterPro" id="IPR036390">
    <property type="entry name" value="WH_DNA-bd_sf"/>
</dbReference>
<accession>A0ABP3AWM5</accession>
<dbReference type="EMBL" id="AODF01000029">
    <property type="protein sequence ID" value="EUJ28208.1"/>
    <property type="molecule type" value="Genomic_DNA"/>
</dbReference>
<name>A0ABP3AWM5_9LIST</name>
<organism evidence="4 5">
    <name type="scientific">Listeria floridensis FSL S10-1187</name>
    <dbReference type="NCBI Taxonomy" id="1265817"/>
    <lineage>
        <taxon>Bacteria</taxon>
        <taxon>Bacillati</taxon>
        <taxon>Bacillota</taxon>
        <taxon>Bacilli</taxon>
        <taxon>Bacillales</taxon>
        <taxon>Listeriaceae</taxon>
        <taxon>Listeria</taxon>
    </lineage>
</organism>
<evidence type="ECO:0000313" key="5">
    <source>
        <dbReference type="Proteomes" id="UP000019249"/>
    </source>
</evidence>
<dbReference type="SMART" id="SM00420">
    <property type="entry name" value="HTH_DEOR"/>
    <property type="match status" value="1"/>
</dbReference>
<reference evidence="4 5" key="1">
    <citation type="journal article" date="2014" name="Int. J. Syst. Evol. Microbiol.">
        <title>Listeria floridensis sp. nov., Listeria aquatica sp. nov., Listeria cornellensis sp. nov., Listeria riparia sp. nov. and Listeria grandensis sp. nov., from agricultural and natural environments.</title>
        <authorList>
            <person name="den Bakker H.C."/>
            <person name="Warchocki S."/>
            <person name="Wright E.M."/>
            <person name="Allred A.F."/>
            <person name="Ahlstrom C."/>
            <person name="Manuel C.S."/>
            <person name="Stasiewicz M.J."/>
            <person name="Burrell A."/>
            <person name="Roof S."/>
            <person name="Strawn L."/>
            <person name="Fortes E.D."/>
            <person name="Nightingale K.K."/>
            <person name="Kephart D."/>
            <person name="Wiedmann M."/>
        </authorList>
    </citation>
    <scope>NUCLEOTIDE SEQUENCE [LARGE SCALE GENOMIC DNA]</scope>
    <source>
        <strain evidence="4 5">FSL S10-1187</strain>
    </source>
</reference>
<protein>
    <submittedName>
        <fullName evidence="4">Transcriptional regulator</fullName>
    </submittedName>
</protein>
<evidence type="ECO:0000313" key="4">
    <source>
        <dbReference type="EMBL" id="EUJ28208.1"/>
    </source>
</evidence>
<keyword evidence="2" id="KW-0804">Transcription</keyword>
<dbReference type="RefSeq" id="WP_241433631.1">
    <property type="nucleotide sequence ID" value="NZ_AODF01000029.1"/>
</dbReference>
<dbReference type="PROSITE" id="PS51000">
    <property type="entry name" value="HTH_DEOR_2"/>
    <property type="match status" value="1"/>
</dbReference>